<feature type="domain" description="Ethylene-responsive binding factor-associated repression" evidence="6">
    <location>
        <begin position="55"/>
        <end position="88"/>
    </location>
</feature>
<evidence type="ECO:0000259" key="6">
    <source>
        <dbReference type="Pfam" id="PF07897"/>
    </source>
</evidence>
<comment type="similarity">
    <text evidence="2 4">Belongs to the Ninja family.</text>
</comment>
<protein>
    <recommendedName>
        <fullName evidence="4">Ninja-family protein</fullName>
    </recommendedName>
    <alternativeName>
        <fullName evidence="4">ABI-binding protein</fullName>
    </alternativeName>
</protein>
<dbReference type="PANTHER" id="PTHR31413">
    <property type="entry name" value="AFP HOMOLOG 2"/>
    <property type="match status" value="1"/>
</dbReference>
<reference evidence="7" key="1">
    <citation type="submission" date="2023-07" db="EMBL/GenBank/DDBJ databases">
        <title>draft genome sequence of fig (Ficus carica).</title>
        <authorList>
            <person name="Takahashi T."/>
            <person name="Nishimura K."/>
        </authorList>
    </citation>
    <scope>NUCLEOTIDE SEQUENCE</scope>
</reference>
<feature type="region of interest" description="Disordered" evidence="5">
    <location>
        <begin position="131"/>
        <end position="161"/>
    </location>
</feature>
<comment type="function">
    <text evidence="4">Acts as a negative regulator of abscisic acid (ABA) response.</text>
</comment>
<feature type="region of interest" description="Disordered" evidence="5">
    <location>
        <begin position="80"/>
        <end position="118"/>
    </location>
</feature>
<gene>
    <name evidence="7" type="ORF">TIFTF001_023426</name>
</gene>
<keyword evidence="8" id="KW-1185">Reference proteome</keyword>
<feature type="compositionally biased region" description="Basic and acidic residues" evidence="5">
    <location>
        <begin position="143"/>
        <end position="158"/>
    </location>
</feature>
<dbReference type="Pfam" id="PF16136">
    <property type="entry name" value="NLS_NINJA_AFP"/>
    <property type="match status" value="1"/>
</dbReference>
<dbReference type="GO" id="GO:0045892">
    <property type="term" value="P:negative regulation of DNA-templated transcription"/>
    <property type="evidence" value="ECO:0007669"/>
    <property type="project" value="TreeGrafter"/>
</dbReference>
<feature type="compositionally biased region" description="Polar residues" evidence="5">
    <location>
        <begin position="101"/>
        <end position="116"/>
    </location>
</feature>
<dbReference type="Pfam" id="PF07897">
    <property type="entry name" value="EAR"/>
    <property type="match status" value="1"/>
</dbReference>
<evidence type="ECO:0000313" key="7">
    <source>
        <dbReference type="EMBL" id="GMN54296.1"/>
    </source>
</evidence>
<accession>A0AA88DFA6</accession>
<comment type="subcellular location">
    <subcellularLocation>
        <location evidence="1 4">Nucleus</location>
    </subcellularLocation>
</comment>
<comment type="caution">
    <text evidence="7">The sequence shown here is derived from an EMBL/GenBank/DDBJ whole genome shotgun (WGS) entry which is preliminary data.</text>
</comment>
<dbReference type="GO" id="GO:0005634">
    <property type="term" value="C:nucleus"/>
    <property type="evidence" value="ECO:0007669"/>
    <property type="project" value="UniProtKB-SubCell"/>
</dbReference>
<dbReference type="InterPro" id="IPR032310">
    <property type="entry name" value="NLS_NINJA_AFP-like"/>
</dbReference>
<dbReference type="PANTHER" id="PTHR31413:SF43">
    <property type="entry name" value="NINJA-FAMILY PROTEIN"/>
    <property type="match status" value="1"/>
</dbReference>
<dbReference type="InterPro" id="IPR012463">
    <property type="entry name" value="Ninja_motif"/>
</dbReference>
<dbReference type="AlphaFoldDB" id="A0AA88DFA6"/>
<evidence type="ECO:0000256" key="4">
    <source>
        <dbReference type="RuleBase" id="RU369029"/>
    </source>
</evidence>
<dbReference type="GO" id="GO:0007165">
    <property type="term" value="P:signal transduction"/>
    <property type="evidence" value="ECO:0007669"/>
    <property type="project" value="InterPro"/>
</dbReference>
<evidence type="ECO:0000256" key="2">
    <source>
        <dbReference type="ARBA" id="ARBA00006081"/>
    </source>
</evidence>
<evidence type="ECO:0000256" key="1">
    <source>
        <dbReference type="ARBA" id="ARBA00004123"/>
    </source>
</evidence>
<dbReference type="EMBL" id="BTGU01000050">
    <property type="protein sequence ID" value="GMN54296.1"/>
    <property type="molecule type" value="Genomic_DNA"/>
</dbReference>
<keyword evidence="3 4" id="KW-0539">Nucleus</keyword>
<evidence type="ECO:0000256" key="3">
    <source>
        <dbReference type="ARBA" id="ARBA00023242"/>
    </source>
</evidence>
<dbReference type="Proteomes" id="UP001187192">
    <property type="component" value="Unassembled WGS sequence"/>
</dbReference>
<organism evidence="7 8">
    <name type="scientific">Ficus carica</name>
    <name type="common">Common fig</name>
    <dbReference type="NCBI Taxonomy" id="3494"/>
    <lineage>
        <taxon>Eukaryota</taxon>
        <taxon>Viridiplantae</taxon>
        <taxon>Streptophyta</taxon>
        <taxon>Embryophyta</taxon>
        <taxon>Tracheophyta</taxon>
        <taxon>Spermatophyta</taxon>
        <taxon>Magnoliopsida</taxon>
        <taxon>eudicotyledons</taxon>
        <taxon>Gunneridae</taxon>
        <taxon>Pentapetalae</taxon>
        <taxon>rosids</taxon>
        <taxon>fabids</taxon>
        <taxon>Rosales</taxon>
        <taxon>Moraceae</taxon>
        <taxon>Ficeae</taxon>
        <taxon>Ficus</taxon>
    </lineage>
</organism>
<sequence length="184" mass="20238">MAEVNRMISFGQTQMSFPSYEQNPVNFFWRFSQENSNEKAQLSAFSALSSSESEEEEQPDLNLCLSLGGLYAKPAKEKALARSSSIAGEEPETHRGETPFLSLSRSCSLPTETNNGEEMAKLRDLQSMRRMAAKRRLAGKQRSFRDALGEKRSPEKSPENLPASEIAAWAAASAAKSAALSRAI</sequence>
<dbReference type="InterPro" id="IPR031307">
    <property type="entry name" value="Ninja_fam"/>
</dbReference>
<evidence type="ECO:0000256" key="5">
    <source>
        <dbReference type="SAM" id="MobiDB-lite"/>
    </source>
</evidence>
<name>A0AA88DFA6_FICCA</name>
<proteinExistence type="inferred from homology"/>
<evidence type="ECO:0000313" key="8">
    <source>
        <dbReference type="Proteomes" id="UP001187192"/>
    </source>
</evidence>